<reference evidence="1 2" key="1">
    <citation type="journal article" date="2013" name="PLoS Genet.">
        <title>The genome and development-dependent transcriptomes of Pyronema confluens: a window into fungal evolution.</title>
        <authorList>
            <person name="Traeger S."/>
            <person name="Altegoer F."/>
            <person name="Freitag M."/>
            <person name="Gabaldon T."/>
            <person name="Kempken F."/>
            <person name="Kumar A."/>
            <person name="Marcet-Houben M."/>
            <person name="Poggeler S."/>
            <person name="Stajich J.E."/>
            <person name="Nowrousian M."/>
        </authorList>
    </citation>
    <scope>NUCLEOTIDE SEQUENCE [LARGE SCALE GENOMIC DNA]</scope>
    <source>
        <strain evidence="2">CBS 100304</strain>
        <tissue evidence="1">Vegetative mycelium</tissue>
    </source>
</reference>
<evidence type="ECO:0000313" key="2">
    <source>
        <dbReference type="Proteomes" id="UP000018144"/>
    </source>
</evidence>
<protein>
    <submittedName>
        <fullName evidence="1">Uncharacterized protein</fullName>
    </submittedName>
</protein>
<name>U4L172_PYROM</name>
<dbReference type="EMBL" id="HF935429">
    <property type="protein sequence ID" value="CCX08764.1"/>
    <property type="molecule type" value="Genomic_DNA"/>
</dbReference>
<dbReference type="Proteomes" id="UP000018144">
    <property type="component" value="Unassembled WGS sequence"/>
</dbReference>
<gene>
    <name evidence="1" type="ORF">PCON_08357</name>
</gene>
<evidence type="ECO:0000313" key="1">
    <source>
        <dbReference type="EMBL" id="CCX08764.1"/>
    </source>
</evidence>
<keyword evidence="2" id="KW-1185">Reference proteome</keyword>
<organism evidence="1 2">
    <name type="scientific">Pyronema omphalodes (strain CBS 100304)</name>
    <name type="common">Pyronema confluens</name>
    <dbReference type="NCBI Taxonomy" id="1076935"/>
    <lineage>
        <taxon>Eukaryota</taxon>
        <taxon>Fungi</taxon>
        <taxon>Dikarya</taxon>
        <taxon>Ascomycota</taxon>
        <taxon>Pezizomycotina</taxon>
        <taxon>Pezizomycetes</taxon>
        <taxon>Pezizales</taxon>
        <taxon>Pyronemataceae</taxon>
        <taxon>Pyronema</taxon>
    </lineage>
</organism>
<accession>U4L172</accession>
<dbReference type="AlphaFoldDB" id="U4L172"/>
<sequence length="48" mass="5548">MCQKWPSGFWITLASFLEYGHHATRRGSIEYGQPKVLISTLLVQNNRL</sequence>
<proteinExistence type="predicted"/>